<dbReference type="Proteomes" id="UP000419138">
    <property type="component" value="Unassembled WGS sequence"/>
</dbReference>
<accession>A0A646KQM3</accession>
<dbReference type="InterPro" id="IPR002734">
    <property type="entry name" value="RibDG_C"/>
</dbReference>
<dbReference type="GO" id="GO:0009231">
    <property type="term" value="P:riboflavin biosynthetic process"/>
    <property type="evidence" value="ECO:0007669"/>
    <property type="project" value="InterPro"/>
</dbReference>
<dbReference type="EMBL" id="VCLA01000192">
    <property type="protein sequence ID" value="MQT04629.1"/>
    <property type="molecule type" value="Genomic_DNA"/>
</dbReference>
<organism evidence="2 3">
    <name type="scientific">Streptomyces jumonjinensis</name>
    <dbReference type="NCBI Taxonomy" id="1945"/>
    <lineage>
        <taxon>Bacteria</taxon>
        <taxon>Bacillati</taxon>
        <taxon>Actinomycetota</taxon>
        <taxon>Actinomycetes</taxon>
        <taxon>Kitasatosporales</taxon>
        <taxon>Streptomycetaceae</taxon>
        <taxon>Streptomyces</taxon>
    </lineage>
</organism>
<dbReference type="SUPFAM" id="SSF53597">
    <property type="entry name" value="Dihydrofolate reductase-like"/>
    <property type="match status" value="1"/>
</dbReference>
<dbReference type="InterPro" id="IPR024072">
    <property type="entry name" value="DHFR-like_dom_sf"/>
</dbReference>
<dbReference type="AlphaFoldDB" id="A0A646KQM3"/>
<reference evidence="2 3" key="1">
    <citation type="submission" date="2019-05" db="EMBL/GenBank/DDBJ databases">
        <title>Comparative genomics and metabolomics analyses of clavulanic acid producing Streptomyces species provides insight into specialized metabolism and evolution of beta-lactam biosynthetic gene clusters.</title>
        <authorList>
            <person name="Moore M.A."/>
            <person name="Cruz-Morales P."/>
            <person name="Barona Gomez F."/>
            <person name="Kapil T."/>
        </authorList>
    </citation>
    <scope>NUCLEOTIDE SEQUENCE [LARGE SCALE GENOMIC DNA]</scope>
    <source>
        <strain evidence="2 3">NRRL 5741</strain>
    </source>
</reference>
<dbReference type="PANTHER" id="PTHR38011:SF11">
    <property type="entry name" value="2,5-DIAMINO-6-RIBOSYLAMINO-4(3H)-PYRIMIDINONE 5'-PHOSPHATE REDUCTASE"/>
    <property type="match status" value="1"/>
</dbReference>
<name>A0A646KQM3_STRJU</name>
<dbReference type="Pfam" id="PF01872">
    <property type="entry name" value="RibD_C"/>
    <property type="match status" value="1"/>
</dbReference>
<proteinExistence type="predicted"/>
<evidence type="ECO:0000313" key="3">
    <source>
        <dbReference type="Proteomes" id="UP000419138"/>
    </source>
</evidence>
<dbReference type="OrthoDB" id="195113at2"/>
<dbReference type="RefSeq" id="WP_153526058.1">
    <property type="nucleotide sequence ID" value="NZ_JBEPDZ010000003.1"/>
</dbReference>
<feature type="domain" description="Bacterial bifunctional deaminase-reductase C-terminal" evidence="1">
    <location>
        <begin position="3"/>
        <end position="186"/>
    </location>
</feature>
<keyword evidence="3" id="KW-1185">Reference proteome</keyword>
<comment type="caution">
    <text evidence="2">The sequence shown here is derived from an EMBL/GenBank/DDBJ whole genome shotgun (WGS) entry which is preliminary data.</text>
</comment>
<dbReference type="PANTHER" id="PTHR38011">
    <property type="entry name" value="DIHYDROFOLATE REDUCTASE FAMILY PROTEIN (AFU_ORTHOLOGUE AFUA_8G06820)"/>
    <property type="match status" value="1"/>
</dbReference>
<dbReference type="InterPro" id="IPR050765">
    <property type="entry name" value="Riboflavin_Biosynth_HTPR"/>
</dbReference>
<gene>
    <name evidence="2" type="ORF">FF041_32080</name>
</gene>
<sequence>MRKLSYFVAASIDGFIGAPSGDADFFLPFVTGDFLDYLRDEAAEVLPTAARRAFGVDERATVEYDAVIQGRASYQIALDAGITSPYAHLREYVASRSITESPDPNVEIVSGDLVAAVRELKRQEGLGIYLCGGADLAGQLKDEVDELVIKTYPVVLGSGMPMFGADFGVDAFTLASVRSFDNGVLVRTYRRER</sequence>
<evidence type="ECO:0000259" key="1">
    <source>
        <dbReference type="Pfam" id="PF01872"/>
    </source>
</evidence>
<evidence type="ECO:0000313" key="2">
    <source>
        <dbReference type="EMBL" id="MQT04629.1"/>
    </source>
</evidence>
<dbReference type="GO" id="GO:0008703">
    <property type="term" value="F:5-amino-6-(5-phosphoribosylamino)uracil reductase activity"/>
    <property type="evidence" value="ECO:0007669"/>
    <property type="project" value="InterPro"/>
</dbReference>
<protein>
    <submittedName>
        <fullName evidence="2">Dihydrofolate reductase</fullName>
    </submittedName>
</protein>
<dbReference type="Gene3D" id="3.40.430.10">
    <property type="entry name" value="Dihydrofolate Reductase, subunit A"/>
    <property type="match status" value="1"/>
</dbReference>